<name>A0A830CJ81_9LAMI</name>
<dbReference type="GO" id="GO:0009813">
    <property type="term" value="P:flavonoid biosynthetic process"/>
    <property type="evidence" value="ECO:0007669"/>
    <property type="project" value="UniProtKB-KW"/>
</dbReference>
<keyword evidence="16" id="KW-1185">Reference proteome</keyword>
<evidence type="ECO:0000256" key="7">
    <source>
        <dbReference type="ARBA" id="ARBA00039055"/>
    </source>
</evidence>
<dbReference type="EC" id="1.1.1.219" evidence="8"/>
<evidence type="ECO:0000256" key="6">
    <source>
        <dbReference type="ARBA" id="ARBA00037100"/>
    </source>
</evidence>
<dbReference type="OrthoDB" id="2735536at2759"/>
<evidence type="ECO:0000256" key="10">
    <source>
        <dbReference type="ARBA" id="ARBA00042087"/>
    </source>
</evidence>
<evidence type="ECO:0000256" key="9">
    <source>
        <dbReference type="ARBA" id="ARBA00039963"/>
    </source>
</evidence>
<evidence type="ECO:0000256" key="8">
    <source>
        <dbReference type="ARBA" id="ARBA00039057"/>
    </source>
</evidence>
<comment type="catalytic activity">
    <reaction evidence="13">
        <text>a (2R,3S,4S)-leucoanthocyanidin + NADP(+) = a (2R,3R)-dihydroflavonol + NADPH + H(+)</text>
        <dbReference type="Rhea" id="RHEA:54444"/>
        <dbReference type="ChEBI" id="CHEBI:15378"/>
        <dbReference type="ChEBI" id="CHEBI:57783"/>
        <dbReference type="ChEBI" id="CHEBI:58349"/>
        <dbReference type="ChEBI" id="CHEBI:138176"/>
        <dbReference type="ChEBI" id="CHEBI:138188"/>
        <dbReference type="EC" id="1.1.1.219"/>
    </reaction>
</comment>
<dbReference type="Pfam" id="PF01370">
    <property type="entry name" value="Epimerase"/>
    <property type="match status" value="1"/>
</dbReference>
<evidence type="ECO:0000256" key="2">
    <source>
        <dbReference type="ARBA" id="ARBA00022857"/>
    </source>
</evidence>
<comment type="similarity">
    <text evidence="5">Belongs to the NAD(P)-dependent epimerase/dehydratase family. Dihydroflavonol-4-reductase subfamily.</text>
</comment>
<comment type="pathway">
    <text evidence="1">Pigment biosynthesis; anthocyanin biosynthesis.</text>
</comment>
<dbReference type="PANTHER" id="PTHR10366:SF776">
    <property type="entry name" value="NAD(P)-BINDING ROSSMANN-FOLD SUPERFAMILY PROTEIN"/>
    <property type="match status" value="1"/>
</dbReference>
<evidence type="ECO:0000256" key="4">
    <source>
        <dbReference type="ARBA" id="ARBA00023241"/>
    </source>
</evidence>
<evidence type="ECO:0000256" key="12">
    <source>
        <dbReference type="ARBA" id="ARBA00048870"/>
    </source>
</evidence>
<dbReference type="AlphaFoldDB" id="A0A830CJ81"/>
<proteinExistence type="inferred from homology"/>
<evidence type="ECO:0000256" key="3">
    <source>
        <dbReference type="ARBA" id="ARBA00023002"/>
    </source>
</evidence>
<dbReference type="InterPro" id="IPR050425">
    <property type="entry name" value="NAD(P)_dehydrat-like"/>
</dbReference>
<dbReference type="InterPro" id="IPR001509">
    <property type="entry name" value="Epimerase_deHydtase"/>
</dbReference>
<evidence type="ECO:0000313" key="15">
    <source>
        <dbReference type="EMBL" id="GFP98312.1"/>
    </source>
</evidence>
<reference evidence="15" key="1">
    <citation type="submission" date="2020-07" db="EMBL/GenBank/DDBJ databases">
        <title>Ethylene signaling mediates host invasion by parasitic plants.</title>
        <authorList>
            <person name="Yoshida S."/>
        </authorList>
    </citation>
    <scope>NUCLEOTIDE SEQUENCE</scope>
    <source>
        <strain evidence="15">Okayama</strain>
    </source>
</reference>
<feature type="domain" description="NAD-dependent epimerase/dehydratase" evidence="14">
    <location>
        <begin position="5"/>
        <end position="240"/>
    </location>
</feature>
<dbReference type="FunFam" id="3.40.50.720:FF:000085">
    <property type="entry name" value="Dihydroflavonol reductase"/>
    <property type="match status" value="1"/>
</dbReference>
<dbReference type="Proteomes" id="UP000653305">
    <property type="component" value="Unassembled WGS sequence"/>
</dbReference>
<evidence type="ECO:0000256" key="11">
    <source>
        <dbReference type="ARBA" id="ARBA00042831"/>
    </source>
</evidence>
<keyword evidence="2" id="KW-0521">NADP</keyword>
<dbReference type="GO" id="GO:0047890">
    <property type="term" value="F:flavanone 4-reductase activity"/>
    <property type="evidence" value="ECO:0007669"/>
    <property type="project" value="UniProtKB-EC"/>
</dbReference>
<accession>A0A830CJ81</accession>
<dbReference type="SUPFAM" id="SSF51735">
    <property type="entry name" value="NAD(P)-binding Rossmann-fold domains"/>
    <property type="match status" value="1"/>
</dbReference>
<dbReference type="EC" id="1.1.1.234" evidence="7"/>
<dbReference type="InterPro" id="IPR036291">
    <property type="entry name" value="NAD(P)-bd_dom_sf"/>
</dbReference>
<gene>
    <name evidence="15" type="ORF">PHJA_001975100</name>
</gene>
<dbReference type="CDD" id="cd08958">
    <property type="entry name" value="FR_SDR_e"/>
    <property type="match status" value="1"/>
</dbReference>
<organism evidence="15 16">
    <name type="scientific">Phtheirospermum japonicum</name>
    <dbReference type="NCBI Taxonomy" id="374723"/>
    <lineage>
        <taxon>Eukaryota</taxon>
        <taxon>Viridiplantae</taxon>
        <taxon>Streptophyta</taxon>
        <taxon>Embryophyta</taxon>
        <taxon>Tracheophyta</taxon>
        <taxon>Spermatophyta</taxon>
        <taxon>Magnoliopsida</taxon>
        <taxon>eudicotyledons</taxon>
        <taxon>Gunneridae</taxon>
        <taxon>Pentapetalae</taxon>
        <taxon>asterids</taxon>
        <taxon>lamiids</taxon>
        <taxon>Lamiales</taxon>
        <taxon>Orobanchaceae</taxon>
        <taxon>Orobanchaceae incertae sedis</taxon>
        <taxon>Phtheirospermum</taxon>
    </lineage>
</organism>
<evidence type="ECO:0000256" key="1">
    <source>
        <dbReference type="ARBA" id="ARBA00004935"/>
    </source>
</evidence>
<dbReference type="EMBL" id="BMAC01000522">
    <property type="protein sequence ID" value="GFP98312.1"/>
    <property type="molecule type" value="Genomic_DNA"/>
</dbReference>
<keyword evidence="4" id="KW-0284">Flavonoid biosynthesis</keyword>
<dbReference type="GO" id="GO:0045552">
    <property type="term" value="F:dihydroflavanol 4-reductase activity"/>
    <property type="evidence" value="ECO:0007669"/>
    <property type="project" value="UniProtKB-EC"/>
</dbReference>
<protein>
    <recommendedName>
        <fullName evidence="9">Dihydroflavonol 4-reductase</fullName>
        <ecNumber evidence="8">1.1.1.219</ecNumber>
        <ecNumber evidence="7">1.1.1.234</ecNumber>
    </recommendedName>
    <alternativeName>
        <fullName evidence="11">Dihydrokaempferol 4-reductase</fullName>
    </alternativeName>
    <alternativeName>
        <fullName evidence="10">Flavanone 4-reductase</fullName>
    </alternativeName>
</protein>
<keyword evidence="3" id="KW-0560">Oxidoreductase</keyword>
<dbReference type="PANTHER" id="PTHR10366">
    <property type="entry name" value="NAD DEPENDENT EPIMERASE/DEHYDRATASE"/>
    <property type="match status" value="1"/>
</dbReference>
<dbReference type="Gene3D" id="3.40.50.720">
    <property type="entry name" value="NAD(P)-binding Rossmann-like Domain"/>
    <property type="match status" value="1"/>
</dbReference>
<evidence type="ECO:0000256" key="13">
    <source>
        <dbReference type="ARBA" id="ARBA00049132"/>
    </source>
</evidence>
<sequence length="283" mass="31900">MSSTVCVTGAGGYVASWLIKLLISHGYNVHGTLRNPRDEKYVHLKSLKSAFEKLKLFKADLLDFDSILAAVKGCDGIFHVASLVPSSSVPNPEVEVVAPVLNDTLNILKACSQEKTRRVVVISSGAALVMNPNWPKDRVIDETYCSDREYYRTTNNWYYYSKTVAEAKALEYAKQNGLDVITICPTLVLGPMLQHAPNASSLFLIKLLREGFEEVENKLRIIVDVRDVADTFKLVYENVRPKADIYARPTRSRFRIWCKPSDKSIQTITTLRVLKRETNSVRN</sequence>
<comment type="catalytic activity">
    <reaction evidence="12">
        <text>(2S)-flavan-4-ol + NADP(+) = (2S)-flavanone + NADPH + H(+)</text>
        <dbReference type="Rhea" id="RHEA:11228"/>
        <dbReference type="ChEBI" id="CHEBI:15378"/>
        <dbReference type="ChEBI" id="CHEBI:15605"/>
        <dbReference type="ChEBI" id="CHEBI:15606"/>
        <dbReference type="ChEBI" id="CHEBI:57783"/>
        <dbReference type="ChEBI" id="CHEBI:58349"/>
        <dbReference type="EC" id="1.1.1.234"/>
    </reaction>
</comment>
<comment type="function">
    <text evidence="6">Bifunctional enzyme involved in flavonoid metabolism.</text>
</comment>
<evidence type="ECO:0000313" key="16">
    <source>
        <dbReference type="Proteomes" id="UP000653305"/>
    </source>
</evidence>
<evidence type="ECO:0000259" key="14">
    <source>
        <dbReference type="Pfam" id="PF01370"/>
    </source>
</evidence>
<evidence type="ECO:0000256" key="5">
    <source>
        <dbReference type="ARBA" id="ARBA00023445"/>
    </source>
</evidence>
<comment type="caution">
    <text evidence="15">The sequence shown here is derived from an EMBL/GenBank/DDBJ whole genome shotgun (WGS) entry which is preliminary data.</text>
</comment>